<keyword evidence="1" id="KW-0001">2Fe-2S</keyword>
<evidence type="ECO:0000256" key="4">
    <source>
        <dbReference type="ARBA" id="ARBA00023014"/>
    </source>
</evidence>
<dbReference type="InterPro" id="IPR052950">
    <property type="entry name" value="CISD"/>
</dbReference>
<keyword evidence="4" id="KW-0411">Iron-sulfur</keyword>
<evidence type="ECO:0000256" key="3">
    <source>
        <dbReference type="ARBA" id="ARBA00023004"/>
    </source>
</evidence>
<feature type="domain" description="Iron-binding zinc finger CDGSH type" evidence="5">
    <location>
        <begin position="49"/>
        <end position="84"/>
    </location>
</feature>
<dbReference type="SMART" id="SM00704">
    <property type="entry name" value="ZnF_CDGSH"/>
    <property type="match status" value="2"/>
</dbReference>
<evidence type="ECO:0000256" key="2">
    <source>
        <dbReference type="ARBA" id="ARBA00022723"/>
    </source>
</evidence>
<dbReference type="InterPro" id="IPR042216">
    <property type="entry name" value="MitoNEET_CISD"/>
</dbReference>
<dbReference type="GO" id="GO:0005739">
    <property type="term" value="C:mitochondrion"/>
    <property type="evidence" value="ECO:0007669"/>
    <property type="project" value="TreeGrafter"/>
</dbReference>
<sequence>MPEPKSSQNAPYVMELEAGTYIWCGCGLTKNQPFCDNTHKGTEYENTPNAALLFELDQDKQVALCACRRTNNPPFCDGSHISEE</sequence>
<dbReference type="InterPro" id="IPR018967">
    <property type="entry name" value="FeS-contain_CDGSH-typ"/>
</dbReference>
<dbReference type="PANTHER" id="PTHR46491:SF3">
    <property type="entry name" value="CDGSH IRON-SULFUR DOMAIN-CONTAINING PROTEIN 3, MITOCHONDRIAL"/>
    <property type="match status" value="1"/>
</dbReference>
<keyword evidence="3" id="KW-0408">Iron</keyword>
<gene>
    <name evidence="6" type="ORF">MNBD_NITROSPINAE04-2496</name>
</gene>
<dbReference type="Pfam" id="PF09360">
    <property type="entry name" value="zf-CDGSH"/>
    <property type="match status" value="2"/>
</dbReference>
<evidence type="ECO:0000259" key="5">
    <source>
        <dbReference type="SMART" id="SM00704"/>
    </source>
</evidence>
<dbReference type="GO" id="GO:0046872">
    <property type="term" value="F:metal ion binding"/>
    <property type="evidence" value="ECO:0007669"/>
    <property type="project" value="UniProtKB-KW"/>
</dbReference>
<reference evidence="6" key="1">
    <citation type="submission" date="2018-06" db="EMBL/GenBank/DDBJ databases">
        <authorList>
            <person name="Zhirakovskaya E."/>
        </authorList>
    </citation>
    <scope>NUCLEOTIDE SEQUENCE</scope>
</reference>
<proteinExistence type="predicted"/>
<protein>
    <recommendedName>
        <fullName evidence="5">Iron-binding zinc finger CDGSH type domain-containing protein</fullName>
    </recommendedName>
</protein>
<dbReference type="Gene3D" id="3.40.5.90">
    <property type="entry name" value="CDGSH iron-sulfur domain, mitoNEET-type"/>
    <property type="match status" value="2"/>
</dbReference>
<dbReference type="AlphaFoldDB" id="A0A3B1BT35"/>
<dbReference type="PANTHER" id="PTHR46491">
    <property type="entry name" value="CDGSH IRON SULFUR DOMAIN PROTEIN HOMOLOG"/>
    <property type="match status" value="1"/>
</dbReference>
<organism evidence="6">
    <name type="scientific">hydrothermal vent metagenome</name>
    <dbReference type="NCBI Taxonomy" id="652676"/>
    <lineage>
        <taxon>unclassified sequences</taxon>
        <taxon>metagenomes</taxon>
        <taxon>ecological metagenomes</taxon>
    </lineage>
</organism>
<dbReference type="GO" id="GO:0051537">
    <property type="term" value="F:2 iron, 2 sulfur cluster binding"/>
    <property type="evidence" value="ECO:0007669"/>
    <property type="project" value="UniProtKB-KW"/>
</dbReference>
<accession>A0A3B1BT35</accession>
<dbReference type="EMBL" id="UOGA01000030">
    <property type="protein sequence ID" value="VAX15014.1"/>
    <property type="molecule type" value="Genomic_DNA"/>
</dbReference>
<feature type="domain" description="Iron-binding zinc finger CDGSH type" evidence="5">
    <location>
        <begin position="9"/>
        <end position="45"/>
    </location>
</feature>
<name>A0A3B1BT35_9ZZZZ</name>
<keyword evidence="2" id="KW-0479">Metal-binding</keyword>
<evidence type="ECO:0000313" key="6">
    <source>
        <dbReference type="EMBL" id="VAX15014.1"/>
    </source>
</evidence>
<evidence type="ECO:0000256" key="1">
    <source>
        <dbReference type="ARBA" id="ARBA00022714"/>
    </source>
</evidence>